<evidence type="ECO:0000313" key="2">
    <source>
        <dbReference type="EMBL" id="OCT82732.1"/>
    </source>
</evidence>
<accession>A0A974D0D1</accession>
<dbReference type="AlphaFoldDB" id="A0A974D0D1"/>
<gene>
    <name evidence="2" type="ORF">XELAEV_18025265mg</name>
</gene>
<feature type="compositionally biased region" description="Polar residues" evidence="1">
    <location>
        <begin position="70"/>
        <end position="96"/>
    </location>
</feature>
<dbReference type="EMBL" id="CM004473">
    <property type="protein sequence ID" value="OCT82732.1"/>
    <property type="molecule type" value="Genomic_DNA"/>
</dbReference>
<feature type="compositionally biased region" description="Basic and acidic residues" evidence="1">
    <location>
        <begin position="97"/>
        <end position="106"/>
    </location>
</feature>
<protein>
    <submittedName>
        <fullName evidence="2">Uncharacterized protein</fullName>
    </submittedName>
</protein>
<organism evidence="2 3">
    <name type="scientific">Xenopus laevis</name>
    <name type="common">African clawed frog</name>
    <dbReference type="NCBI Taxonomy" id="8355"/>
    <lineage>
        <taxon>Eukaryota</taxon>
        <taxon>Metazoa</taxon>
        <taxon>Chordata</taxon>
        <taxon>Craniata</taxon>
        <taxon>Vertebrata</taxon>
        <taxon>Euteleostomi</taxon>
        <taxon>Amphibia</taxon>
        <taxon>Batrachia</taxon>
        <taxon>Anura</taxon>
        <taxon>Pipoidea</taxon>
        <taxon>Pipidae</taxon>
        <taxon>Xenopodinae</taxon>
        <taxon>Xenopus</taxon>
        <taxon>Xenopus</taxon>
    </lineage>
</organism>
<proteinExistence type="predicted"/>
<evidence type="ECO:0000256" key="1">
    <source>
        <dbReference type="SAM" id="MobiDB-lite"/>
    </source>
</evidence>
<reference evidence="3" key="1">
    <citation type="journal article" date="2016" name="Nature">
        <title>Genome evolution in the allotetraploid frog Xenopus laevis.</title>
        <authorList>
            <person name="Session A.M."/>
            <person name="Uno Y."/>
            <person name="Kwon T."/>
            <person name="Chapman J.A."/>
            <person name="Toyoda A."/>
            <person name="Takahashi S."/>
            <person name="Fukui A."/>
            <person name="Hikosaka A."/>
            <person name="Suzuki A."/>
            <person name="Kondo M."/>
            <person name="van Heeringen S.J."/>
            <person name="Quigley I."/>
            <person name="Heinz S."/>
            <person name="Ogino H."/>
            <person name="Ochi H."/>
            <person name="Hellsten U."/>
            <person name="Lyons J.B."/>
            <person name="Simakov O."/>
            <person name="Putnam N."/>
            <person name="Stites J."/>
            <person name="Kuroki Y."/>
            <person name="Tanaka T."/>
            <person name="Michiue T."/>
            <person name="Watanabe M."/>
            <person name="Bogdanovic O."/>
            <person name="Lister R."/>
            <person name="Georgiou G."/>
            <person name="Paranjpe S.S."/>
            <person name="van Kruijsbergen I."/>
            <person name="Shu S."/>
            <person name="Carlson J."/>
            <person name="Kinoshita T."/>
            <person name="Ohta Y."/>
            <person name="Mawaribuchi S."/>
            <person name="Jenkins J."/>
            <person name="Grimwood J."/>
            <person name="Schmutz J."/>
            <person name="Mitros T."/>
            <person name="Mozaffari S.V."/>
            <person name="Suzuki Y."/>
            <person name="Haramoto Y."/>
            <person name="Yamamoto T.S."/>
            <person name="Takagi C."/>
            <person name="Heald R."/>
            <person name="Miller K."/>
            <person name="Haudenschild C."/>
            <person name="Kitzman J."/>
            <person name="Nakayama T."/>
            <person name="Izutsu Y."/>
            <person name="Robert J."/>
            <person name="Fortriede J."/>
            <person name="Burns K."/>
            <person name="Lotay V."/>
            <person name="Karimi K."/>
            <person name="Yasuoka Y."/>
            <person name="Dichmann D.S."/>
            <person name="Flajnik M.F."/>
            <person name="Houston D.W."/>
            <person name="Shendure J."/>
            <person name="DuPasquier L."/>
            <person name="Vize P.D."/>
            <person name="Zorn A.M."/>
            <person name="Ito M."/>
            <person name="Marcotte E.M."/>
            <person name="Wallingford J.B."/>
            <person name="Ito Y."/>
            <person name="Asashima M."/>
            <person name="Ueno N."/>
            <person name="Matsuda Y."/>
            <person name="Veenstra G.J."/>
            <person name="Fujiyama A."/>
            <person name="Harland R.M."/>
            <person name="Taira M."/>
            <person name="Rokhsar D.S."/>
        </authorList>
    </citation>
    <scope>NUCLEOTIDE SEQUENCE [LARGE SCALE GENOMIC DNA]</scope>
    <source>
        <strain evidence="3">J</strain>
    </source>
</reference>
<dbReference type="Proteomes" id="UP000694892">
    <property type="component" value="Chromosome 4S"/>
</dbReference>
<evidence type="ECO:0000313" key="3">
    <source>
        <dbReference type="Proteomes" id="UP000694892"/>
    </source>
</evidence>
<name>A0A974D0D1_XENLA</name>
<sequence>MPRCPASSSSSTGSRERVRGSATYGLFLSGGIIHRAGRHASAPHQADDVMAPRSEWRLLLLPVHKEHQTPDPQSLANSASSQCHSLPNMVTSTGEQPQHRDPELRTRPSHSAFTSATCFTSCP</sequence>
<feature type="region of interest" description="Disordered" evidence="1">
    <location>
        <begin position="64"/>
        <end position="112"/>
    </location>
</feature>